<evidence type="ECO:0000313" key="3">
    <source>
        <dbReference type="Proteomes" id="UP000193144"/>
    </source>
</evidence>
<dbReference type="EMBL" id="MCFA01000071">
    <property type="protein sequence ID" value="ORY10572.1"/>
    <property type="molecule type" value="Genomic_DNA"/>
</dbReference>
<dbReference type="Gene3D" id="1.20.1280.50">
    <property type="match status" value="1"/>
</dbReference>
<keyword evidence="3" id="KW-1185">Reference proteome</keyword>
<proteinExistence type="predicted"/>
<dbReference type="OrthoDB" id="3219396at2759"/>
<dbReference type="InterPro" id="IPR011047">
    <property type="entry name" value="Quinoprotein_ADH-like_sf"/>
</dbReference>
<dbReference type="Pfam" id="PF25499">
    <property type="entry name" value="Beta-prop_pof12"/>
    <property type="match status" value="1"/>
</dbReference>
<dbReference type="Gene3D" id="2.130.10.10">
    <property type="entry name" value="YVTN repeat-like/Quinoprotein amine dehydrogenase"/>
    <property type="match status" value="1"/>
</dbReference>
<dbReference type="Proteomes" id="UP000193144">
    <property type="component" value="Unassembled WGS sequence"/>
</dbReference>
<dbReference type="SUPFAM" id="SSF81383">
    <property type="entry name" value="F-box domain"/>
    <property type="match status" value="1"/>
</dbReference>
<evidence type="ECO:0000256" key="1">
    <source>
        <dbReference type="SAM" id="MobiDB-lite"/>
    </source>
</evidence>
<protein>
    <submittedName>
        <fullName evidence="2">F-box domain-containing protein</fullName>
    </submittedName>
</protein>
<name>A0A1Y1ZK00_9PLEO</name>
<feature type="compositionally biased region" description="Low complexity" evidence="1">
    <location>
        <begin position="353"/>
        <end position="369"/>
    </location>
</feature>
<comment type="caution">
    <text evidence="2">The sequence shown here is derived from an EMBL/GenBank/DDBJ whole genome shotgun (WGS) entry which is preliminary data.</text>
</comment>
<gene>
    <name evidence="2" type="ORF">BCR34DRAFT_485425</name>
</gene>
<sequence length="545" mass="59757">MKRVLQDDGDCEERPTKLLRTFSVDRLSQLSDELLLRILGFLPVADLPSVSHKFYRISSDSQIWKASYYNRFVRPRASRIPGMKDRGVSNHLSYSSKLAKWLDEGDLVKKGPDTDWKGRYKLRHKWSRGQCAVREIPVSNSPPVPPLLARMHDGIIFTADSISGLRAWSTKKEWELLASTDLVMRGTEPARSPTSLAVDLHERDDRDQRLAVGFSDGSFTIFEFNAKDKTLVLLFNHAASINGKLAALAYSSPHLLTMTDGQLLSLYTFADGPLFPPRLLHSLRSHTMWLPISLAVRTSSASVTAAVAYALPTYPTGWTVGIQETRLGLTGDLIESRLATAADEHFHSLAGDPSMSSPPTRPTSPFRGSACEPISSNYSDYEKPTSISYSHPYLLASHSNNTLTLYLVTSTSSSLSIGAGSRLWGHTSSVSGAQIGGRGKAVSVSRVGDELRVWDLEGGMASSSVRRRIMAGNLSVRIQPDDTTKDLGGLSGVISQRGSGLGLALGERLDDLSVTRGWVGFDDENVIVLREKEQGSQALVVYDFT</sequence>
<dbReference type="InterPro" id="IPR036047">
    <property type="entry name" value="F-box-like_dom_sf"/>
</dbReference>
<evidence type="ECO:0000313" key="2">
    <source>
        <dbReference type="EMBL" id="ORY10572.1"/>
    </source>
</evidence>
<dbReference type="InterPro" id="IPR015943">
    <property type="entry name" value="WD40/YVTN_repeat-like_dom_sf"/>
</dbReference>
<dbReference type="AlphaFoldDB" id="A0A1Y1ZK00"/>
<dbReference type="SUPFAM" id="SSF50998">
    <property type="entry name" value="Quinoprotein alcohol dehydrogenase-like"/>
    <property type="match status" value="1"/>
</dbReference>
<accession>A0A1Y1ZK00</accession>
<dbReference type="STRING" id="1231657.A0A1Y1ZK00"/>
<feature type="region of interest" description="Disordered" evidence="1">
    <location>
        <begin position="348"/>
        <end position="369"/>
    </location>
</feature>
<reference evidence="2 3" key="1">
    <citation type="submission" date="2016-07" db="EMBL/GenBank/DDBJ databases">
        <title>Pervasive Adenine N6-methylation of Active Genes in Fungi.</title>
        <authorList>
            <consortium name="DOE Joint Genome Institute"/>
            <person name="Mondo S.J."/>
            <person name="Dannebaum R.O."/>
            <person name="Kuo R.C."/>
            <person name="Labutti K."/>
            <person name="Haridas S."/>
            <person name="Kuo A."/>
            <person name="Salamov A."/>
            <person name="Ahrendt S.R."/>
            <person name="Lipzen A."/>
            <person name="Sullivan W."/>
            <person name="Andreopoulos W.B."/>
            <person name="Clum A."/>
            <person name="Lindquist E."/>
            <person name="Daum C."/>
            <person name="Ramamoorthy G.K."/>
            <person name="Gryganskyi A."/>
            <person name="Culley D."/>
            <person name="Magnuson J.K."/>
            <person name="James T.Y."/>
            <person name="O'Malley M.A."/>
            <person name="Stajich J.E."/>
            <person name="Spatafora J.W."/>
            <person name="Visel A."/>
            <person name="Grigoriev I.V."/>
        </authorList>
    </citation>
    <scope>NUCLEOTIDE SEQUENCE [LARGE SCALE GENOMIC DNA]</scope>
    <source>
        <strain evidence="2 3">CBS 115471</strain>
    </source>
</reference>
<organism evidence="2 3">
    <name type="scientific">Clohesyomyces aquaticus</name>
    <dbReference type="NCBI Taxonomy" id="1231657"/>
    <lineage>
        <taxon>Eukaryota</taxon>
        <taxon>Fungi</taxon>
        <taxon>Dikarya</taxon>
        <taxon>Ascomycota</taxon>
        <taxon>Pezizomycotina</taxon>
        <taxon>Dothideomycetes</taxon>
        <taxon>Pleosporomycetidae</taxon>
        <taxon>Pleosporales</taxon>
        <taxon>Lindgomycetaceae</taxon>
        <taxon>Clohesyomyces</taxon>
    </lineage>
</organism>